<keyword evidence="1" id="KW-0732">Signal</keyword>
<feature type="signal peptide" evidence="1">
    <location>
        <begin position="1"/>
        <end position="27"/>
    </location>
</feature>
<dbReference type="RefSeq" id="WP_091287455.1">
    <property type="nucleotide sequence ID" value="NZ_FNON01000001.1"/>
</dbReference>
<name>A0A1H2VBD8_9PSEU</name>
<gene>
    <name evidence="2" type="ORF">SAMN05421504_1011171</name>
</gene>
<evidence type="ECO:0000313" key="2">
    <source>
        <dbReference type="EMBL" id="SDW65668.1"/>
    </source>
</evidence>
<keyword evidence="3" id="KW-1185">Reference proteome</keyword>
<evidence type="ECO:0000313" key="3">
    <source>
        <dbReference type="Proteomes" id="UP000199515"/>
    </source>
</evidence>
<sequence length="112" mass="11722">MYKKTAGLLAAAISAAALTVGAPAANATEDFPPYGCDVSRYSLLFGEGVSMTCFSLAAPSQTYRVVAHCASGSSYWYTVGHWVPLGFGPSTAECHGALLMNAYVAGYHVDDF</sequence>
<evidence type="ECO:0000256" key="1">
    <source>
        <dbReference type="SAM" id="SignalP"/>
    </source>
</evidence>
<protein>
    <submittedName>
        <fullName evidence="2">Uncharacterized protein</fullName>
    </submittedName>
</protein>
<dbReference type="EMBL" id="FNON01000001">
    <property type="protein sequence ID" value="SDW65668.1"/>
    <property type="molecule type" value="Genomic_DNA"/>
</dbReference>
<dbReference type="Proteomes" id="UP000199515">
    <property type="component" value="Unassembled WGS sequence"/>
</dbReference>
<feature type="chain" id="PRO_5011644664" evidence="1">
    <location>
        <begin position="28"/>
        <end position="112"/>
    </location>
</feature>
<accession>A0A1H2VBD8</accession>
<dbReference type="AlphaFoldDB" id="A0A1H2VBD8"/>
<reference evidence="2 3" key="1">
    <citation type="submission" date="2016-10" db="EMBL/GenBank/DDBJ databases">
        <authorList>
            <person name="de Groot N.N."/>
        </authorList>
    </citation>
    <scope>NUCLEOTIDE SEQUENCE [LARGE SCALE GENOMIC DNA]</scope>
    <source>
        <strain evidence="2 3">CPCC 202699</strain>
    </source>
</reference>
<proteinExistence type="predicted"/>
<dbReference type="OrthoDB" id="3695479at2"/>
<organism evidence="2 3">
    <name type="scientific">Amycolatopsis xylanica</name>
    <dbReference type="NCBI Taxonomy" id="589385"/>
    <lineage>
        <taxon>Bacteria</taxon>
        <taxon>Bacillati</taxon>
        <taxon>Actinomycetota</taxon>
        <taxon>Actinomycetes</taxon>
        <taxon>Pseudonocardiales</taxon>
        <taxon>Pseudonocardiaceae</taxon>
        <taxon>Amycolatopsis</taxon>
    </lineage>
</organism>